<reference evidence="2" key="1">
    <citation type="journal article" date="2014" name="Front. Microbiol.">
        <title>High frequency of phylogenetically diverse reductive dehalogenase-homologous genes in deep subseafloor sedimentary metagenomes.</title>
        <authorList>
            <person name="Kawai M."/>
            <person name="Futagami T."/>
            <person name="Toyoda A."/>
            <person name="Takaki Y."/>
            <person name="Nishi S."/>
            <person name="Hori S."/>
            <person name="Arai W."/>
            <person name="Tsubouchi T."/>
            <person name="Morono Y."/>
            <person name="Uchiyama I."/>
            <person name="Ito T."/>
            <person name="Fujiyama A."/>
            <person name="Inagaki F."/>
            <person name="Takami H."/>
        </authorList>
    </citation>
    <scope>NUCLEOTIDE SEQUENCE</scope>
    <source>
        <strain evidence="2">Expedition CK06-06</strain>
    </source>
</reference>
<gene>
    <name evidence="2" type="ORF">S01H1_48664</name>
</gene>
<dbReference type="AlphaFoldDB" id="X0VCU9"/>
<organism evidence="2">
    <name type="scientific">marine sediment metagenome</name>
    <dbReference type="NCBI Taxonomy" id="412755"/>
    <lineage>
        <taxon>unclassified sequences</taxon>
        <taxon>metagenomes</taxon>
        <taxon>ecological metagenomes</taxon>
    </lineage>
</organism>
<feature type="compositionally biased region" description="Low complexity" evidence="1">
    <location>
        <begin position="87"/>
        <end position="110"/>
    </location>
</feature>
<sequence length="110" mass="12091">MNPSKRIKFTKMFIEDCNKQSQSTMIFGTREYDASRFLNFQVATDATDSLTEEFFEIGNPSKRPEVQGTEDLGTEDTMITAGTISFPMGSLPQSSSGSTSVSYPTSTYSG</sequence>
<evidence type="ECO:0000313" key="2">
    <source>
        <dbReference type="EMBL" id="GAG16175.1"/>
    </source>
</evidence>
<protein>
    <submittedName>
        <fullName evidence="2">Uncharacterized protein</fullName>
    </submittedName>
</protein>
<evidence type="ECO:0000256" key="1">
    <source>
        <dbReference type="SAM" id="MobiDB-lite"/>
    </source>
</evidence>
<feature type="region of interest" description="Disordered" evidence="1">
    <location>
        <begin position="84"/>
        <end position="110"/>
    </location>
</feature>
<dbReference type="EMBL" id="BARS01031259">
    <property type="protein sequence ID" value="GAG16175.1"/>
    <property type="molecule type" value="Genomic_DNA"/>
</dbReference>
<accession>X0VCU9</accession>
<name>X0VCU9_9ZZZZ</name>
<comment type="caution">
    <text evidence="2">The sequence shown here is derived from an EMBL/GenBank/DDBJ whole genome shotgun (WGS) entry which is preliminary data.</text>
</comment>
<proteinExistence type="predicted"/>
<feature type="non-terminal residue" evidence="2">
    <location>
        <position position="110"/>
    </location>
</feature>